<dbReference type="EMBL" id="FUWW01000002">
    <property type="protein sequence ID" value="SJZ36297.1"/>
    <property type="molecule type" value="Genomic_DNA"/>
</dbReference>
<dbReference type="AlphaFoldDB" id="A0A1T4K1Y7"/>
<sequence length="288" mass="32612">MTYMKYRRILSYFLTIIVAVSVSISLVSGIDFLTVGNKQFYVKTFATQKLADECNSQLTEKYKALSAKSNLPLDIFDSVKVKFDTKESLVQAVNYVFDENDEALKNGSRYSYFESTINEYIDANDIKMSKQSIELVSLEAEQIYSDTVGIHNLGFLQKTVAEHNSSSLHWLSACLVIIAFSAFLLSYIYKKNIKSALYFASGFMAGSIGVIVSSLVMWLAKIKTQFDVSPDIWAKTFSDMAVKILVFRLVAGAVLLALSITLFIFAQMRVDREQMRKDTRYSKIFSRL</sequence>
<reference evidence="2 3" key="1">
    <citation type="submission" date="2017-02" db="EMBL/GenBank/DDBJ databases">
        <authorList>
            <person name="Peterson S.W."/>
        </authorList>
    </citation>
    <scope>NUCLEOTIDE SEQUENCE [LARGE SCALE GENOMIC DNA]</scope>
    <source>
        <strain evidence="2 3">ATCC 51222</strain>
    </source>
</reference>
<feature type="transmembrane region" description="Helical" evidence="1">
    <location>
        <begin position="168"/>
        <end position="189"/>
    </location>
</feature>
<dbReference type="Proteomes" id="UP000190657">
    <property type="component" value="Unassembled WGS sequence"/>
</dbReference>
<evidence type="ECO:0000256" key="1">
    <source>
        <dbReference type="SAM" id="Phobius"/>
    </source>
</evidence>
<keyword evidence="3" id="KW-1185">Reference proteome</keyword>
<accession>A0A1T4K1Y7</accession>
<evidence type="ECO:0000313" key="2">
    <source>
        <dbReference type="EMBL" id="SJZ36297.1"/>
    </source>
</evidence>
<protein>
    <submittedName>
        <fullName evidence="2">Uncharacterized protein</fullName>
    </submittedName>
</protein>
<feature type="transmembrane region" description="Helical" evidence="1">
    <location>
        <begin position="240"/>
        <end position="266"/>
    </location>
</feature>
<keyword evidence="1" id="KW-1133">Transmembrane helix</keyword>
<dbReference type="RefSeq" id="WP_078767745.1">
    <property type="nucleotide sequence ID" value="NZ_FUWW01000002.1"/>
</dbReference>
<feature type="transmembrane region" description="Helical" evidence="1">
    <location>
        <begin position="196"/>
        <end position="220"/>
    </location>
</feature>
<keyword evidence="1" id="KW-0472">Membrane</keyword>
<keyword evidence="1" id="KW-0812">Transmembrane</keyword>
<name>A0A1T4K1Y7_9FIRM</name>
<gene>
    <name evidence="2" type="ORF">SAMN02745114_00239</name>
</gene>
<proteinExistence type="predicted"/>
<organism evidence="2 3">
    <name type="scientific">Eubacterium coprostanoligenes</name>
    <dbReference type="NCBI Taxonomy" id="290054"/>
    <lineage>
        <taxon>Bacteria</taxon>
        <taxon>Bacillati</taxon>
        <taxon>Bacillota</taxon>
        <taxon>Clostridia</taxon>
        <taxon>Eubacteriales</taxon>
        <taxon>Eubacteriaceae</taxon>
        <taxon>Eubacterium</taxon>
    </lineage>
</organism>
<evidence type="ECO:0000313" key="3">
    <source>
        <dbReference type="Proteomes" id="UP000190657"/>
    </source>
</evidence>
<dbReference type="STRING" id="290054.SAMN02745114_00239"/>